<dbReference type="PANTHER" id="PTHR46411">
    <property type="entry name" value="FAMILY ATPASE, PUTATIVE-RELATED"/>
    <property type="match status" value="1"/>
</dbReference>
<evidence type="ECO:0000259" key="1">
    <source>
        <dbReference type="Pfam" id="PF00004"/>
    </source>
</evidence>
<reference evidence="2" key="1">
    <citation type="submission" date="2021-06" db="EMBL/GenBank/DDBJ databases">
        <authorList>
            <person name="Kallberg Y."/>
            <person name="Tangrot J."/>
            <person name="Rosling A."/>
        </authorList>
    </citation>
    <scope>NUCLEOTIDE SEQUENCE</scope>
    <source>
        <strain evidence="2">IN212</strain>
    </source>
</reference>
<dbReference type="Pfam" id="PF00004">
    <property type="entry name" value="AAA"/>
    <property type="match status" value="1"/>
</dbReference>
<accession>A0A9N9NFY9</accession>
<feature type="non-terminal residue" evidence="2">
    <location>
        <position position="196"/>
    </location>
</feature>
<proteinExistence type="predicted"/>
<protein>
    <submittedName>
        <fullName evidence="2">2891_t:CDS:1</fullName>
    </submittedName>
</protein>
<name>A0A9N9NFY9_9GLOM</name>
<keyword evidence="3" id="KW-1185">Reference proteome</keyword>
<sequence>TTGAEVTETYLGRETVRHPLYNRDVAVFKICVKAIDSGLRQINRLPVIPLSTGDKIYNELVERGKQFVKYAINLVSGKGDGCTFLLYGPPGVGKTLTVEAIAEMLHRPLYFVTVGELGTNARDLEKNLMIIFKRALAWNAIILIDEDIKKLSKKHLNGRDIKNAALNVETNKPITTKLLEEILNTSSSKILECNTE</sequence>
<dbReference type="EMBL" id="CAJVPZ010027273">
    <property type="protein sequence ID" value="CAG8728037.1"/>
    <property type="molecule type" value="Genomic_DNA"/>
</dbReference>
<dbReference type="SUPFAM" id="SSF52540">
    <property type="entry name" value="P-loop containing nucleoside triphosphate hydrolases"/>
    <property type="match status" value="1"/>
</dbReference>
<gene>
    <name evidence="2" type="ORF">RFULGI_LOCUS11917</name>
</gene>
<comment type="caution">
    <text evidence="2">The sequence shown here is derived from an EMBL/GenBank/DDBJ whole genome shotgun (WGS) entry which is preliminary data.</text>
</comment>
<dbReference type="Proteomes" id="UP000789396">
    <property type="component" value="Unassembled WGS sequence"/>
</dbReference>
<dbReference type="GO" id="GO:0005524">
    <property type="term" value="F:ATP binding"/>
    <property type="evidence" value="ECO:0007669"/>
    <property type="project" value="InterPro"/>
</dbReference>
<feature type="non-terminal residue" evidence="2">
    <location>
        <position position="1"/>
    </location>
</feature>
<organism evidence="2 3">
    <name type="scientific">Racocetra fulgida</name>
    <dbReference type="NCBI Taxonomy" id="60492"/>
    <lineage>
        <taxon>Eukaryota</taxon>
        <taxon>Fungi</taxon>
        <taxon>Fungi incertae sedis</taxon>
        <taxon>Mucoromycota</taxon>
        <taxon>Glomeromycotina</taxon>
        <taxon>Glomeromycetes</taxon>
        <taxon>Diversisporales</taxon>
        <taxon>Gigasporaceae</taxon>
        <taxon>Racocetra</taxon>
    </lineage>
</organism>
<evidence type="ECO:0000313" key="2">
    <source>
        <dbReference type="EMBL" id="CAG8728037.1"/>
    </source>
</evidence>
<dbReference type="GO" id="GO:0016887">
    <property type="term" value="F:ATP hydrolysis activity"/>
    <property type="evidence" value="ECO:0007669"/>
    <property type="project" value="InterPro"/>
</dbReference>
<dbReference type="AlphaFoldDB" id="A0A9N9NFY9"/>
<dbReference type="OrthoDB" id="10042665at2759"/>
<evidence type="ECO:0000313" key="3">
    <source>
        <dbReference type="Proteomes" id="UP000789396"/>
    </source>
</evidence>
<dbReference type="PANTHER" id="PTHR46411:SF3">
    <property type="entry name" value="AAA+ ATPASE DOMAIN-CONTAINING PROTEIN"/>
    <property type="match status" value="1"/>
</dbReference>
<dbReference type="Gene3D" id="3.40.50.300">
    <property type="entry name" value="P-loop containing nucleotide triphosphate hydrolases"/>
    <property type="match status" value="1"/>
</dbReference>
<feature type="domain" description="ATPase AAA-type core" evidence="1">
    <location>
        <begin position="85"/>
        <end position="160"/>
    </location>
</feature>
<dbReference type="InterPro" id="IPR003959">
    <property type="entry name" value="ATPase_AAA_core"/>
</dbReference>
<dbReference type="InterPro" id="IPR027417">
    <property type="entry name" value="P-loop_NTPase"/>
</dbReference>